<dbReference type="EMBL" id="JAUKWQ010000003">
    <property type="protein sequence ID" value="MDO1582781.1"/>
    <property type="molecule type" value="Genomic_DNA"/>
</dbReference>
<comment type="caution">
    <text evidence="3">The sequence shown here is derived from an EMBL/GenBank/DDBJ whole genome shotgun (WGS) entry which is preliminary data.</text>
</comment>
<dbReference type="InterPro" id="IPR000572">
    <property type="entry name" value="OxRdtase_Mopterin-bd_dom"/>
</dbReference>
<dbReference type="InterPro" id="IPR036374">
    <property type="entry name" value="OxRdtase_Mopterin-bd_sf"/>
</dbReference>
<feature type="signal peptide" evidence="1">
    <location>
        <begin position="1"/>
        <end position="26"/>
    </location>
</feature>
<proteinExistence type="predicted"/>
<feature type="chain" id="PRO_5045408928" evidence="1">
    <location>
        <begin position="27"/>
        <end position="166"/>
    </location>
</feature>
<dbReference type="Pfam" id="PF00174">
    <property type="entry name" value="Oxidored_molyb"/>
    <property type="match status" value="1"/>
</dbReference>
<evidence type="ECO:0000259" key="2">
    <source>
        <dbReference type="Pfam" id="PF00174"/>
    </source>
</evidence>
<dbReference type="Gene3D" id="3.90.420.10">
    <property type="entry name" value="Oxidoreductase, molybdopterin-binding domain"/>
    <property type="match status" value="1"/>
</dbReference>
<protein>
    <submittedName>
        <fullName evidence="3">Molybdopterin-dependent oxidoreductase</fullName>
    </submittedName>
</protein>
<evidence type="ECO:0000313" key="4">
    <source>
        <dbReference type="Proteomes" id="UP001169006"/>
    </source>
</evidence>
<dbReference type="SUPFAM" id="SSF56524">
    <property type="entry name" value="Oxidoreductase molybdopterin-binding domain"/>
    <property type="match status" value="1"/>
</dbReference>
<keyword evidence="4" id="KW-1185">Reference proteome</keyword>
<sequence>MKITRRTLNVGLLGAAGLFLSGTAHSQSKPILTIDGLISKNTVDGTATFDRAGLEALGVESFETKCPWYTGPVKFEGPLMSRVLDHVGATGKTLVVQALNDYSTEIPIEDFKRFRVILAMKRDGEYMPVRDKGPLFIVYPYDSDPELQSQLYYKRSAWQVARMTVK</sequence>
<accession>A0ABT8SWQ2</accession>
<evidence type="ECO:0000256" key="1">
    <source>
        <dbReference type="SAM" id="SignalP"/>
    </source>
</evidence>
<organism evidence="3 4">
    <name type="scientific">Rhizobium oryzicola</name>
    <dbReference type="NCBI Taxonomy" id="1232668"/>
    <lineage>
        <taxon>Bacteria</taxon>
        <taxon>Pseudomonadati</taxon>
        <taxon>Pseudomonadota</taxon>
        <taxon>Alphaproteobacteria</taxon>
        <taxon>Hyphomicrobiales</taxon>
        <taxon>Rhizobiaceae</taxon>
        <taxon>Rhizobium/Agrobacterium group</taxon>
        <taxon>Rhizobium</taxon>
    </lineage>
</organism>
<keyword evidence="1" id="KW-0732">Signal</keyword>
<feature type="domain" description="Oxidoreductase molybdopterin-binding" evidence="2">
    <location>
        <begin position="32"/>
        <end position="140"/>
    </location>
</feature>
<reference evidence="3" key="1">
    <citation type="journal article" date="2015" name="Int. J. Syst. Evol. Microbiol.">
        <title>Rhizobium oryzicola sp. nov., potential plant-growth-promoting endophytic bacteria isolated from rice roots.</title>
        <authorList>
            <person name="Zhang X.X."/>
            <person name="Gao J.S."/>
            <person name="Cao Y.H."/>
            <person name="Sheirdil R.A."/>
            <person name="Wang X.C."/>
            <person name="Zhang L."/>
        </authorList>
    </citation>
    <scope>NUCLEOTIDE SEQUENCE</scope>
    <source>
        <strain evidence="3">05753</strain>
    </source>
</reference>
<reference evidence="3" key="2">
    <citation type="submission" date="2023-07" db="EMBL/GenBank/DDBJ databases">
        <authorList>
            <person name="Sun H."/>
        </authorList>
    </citation>
    <scope>NUCLEOTIDE SEQUENCE</scope>
    <source>
        <strain evidence="3">05753</strain>
    </source>
</reference>
<gene>
    <name evidence="3" type="ORF">Q2T52_11880</name>
</gene>
<dbReference type="RefSeq" id="WP_302076952.1">
    <property type="nucleotide sequence ID" value="NZ_JAUKWQ010000003.1"/>
</dbReference>
<evidence type="ECO:0000313" key="3">
    <source>
        <dbReference type="EMBL" id="MDO1582781.1"/>
    </source>
</evidence>
<dbReference type="Proteomes" id="UP001169006">
    <property type="component" value="Unassembled WGS sequence"/>
</dbReference>
<name>A0ABT8SWQ2_9HYPH</name>